<dbReference type="RefSeq" id="WP_201432062.1">
    <property type="nucleotide sequence ID" value="NZ_JAEQBW010000007.1"/>
</dbReference>
<dbReference type="EMBL" id="JAEQBW010000007">
    <property type="protein sequence ID" value="MBK6266385.1"/>
    <property type="molecule type" value="Genomic_DNA"/>
</dbReference>
<sequence length="78" mass="9003">MITMKTIDIKTELKSLIDQETNLSLLETVKALFKQRDFDPSIEKEMISRALESEQDIKEGKVYTIDEAESELNKRLGL</sequence>
<reference evidence="1" key="1">
    <citation type="submission" date="2021-01" db="EMBL/GenBank/DDBJ databases">
        <title>Marivirga aurantiaca sp. nov., isolated from intertidal surface sediments.</title>
        <authorList>
            <person name="Zhang M."/>
        </authorList>
    </citation>
    <scope>NUCLEOTIDE SEQUENCE</scope>
    <source>
        <strain evidence="1">S37H4</strain>
    </source>
</reference>
<evidence type="ECO:0000313" key="1">
    <source>
        <dbReference type="EMBL" id="MBK6266385.1"/>
    </source>
</evidence>
<proteinExistence type="predicted"/>
<comment type="caution">
    <text evidence="1">The sequence shown here is derived from an EMBL/GenBank/DDBJ whole genome shotgun (WGS) entry which is preliminary data.</text>
</comment>
<name>A0A934X0X7_9BACT</name>
<gene>
    <name evidence="1" type="ORF">JKA74_15175</name>
</gene>
<keyword evidence="2" id="KW-1185">Reference proteome</keyword>
<organism evidence="1 2">
    <name type="scientific">Marivirga aurantiaca</name>
    <dbReference type="NCBI Taxonomy" id="2802615"/>
    <lineage>
        <taxon>Bacteria</taxon>
        <taxon>Pseudomonadati</taxon>
        <taxon>Bacteroidota</taxon>
        <taxon>Cytophagia</taxon>
        <taxon>Cytophagales</taxon>
        <taxon>Marivirgaceae</taxon>
        <taxon>Marivirga</taxon>
    </lineage>
</organism>
<dbReference type="Proteomes" id="UP000611723">
    <property type="component" value="Unassembled WGS sequence"/>
</dbReference>
<evidence type="ECO:0000313" key="2">
    <source>
        <dbReference type="Proteomes" id="UP000611723"/>
    </source>
</evidence>
<protein>
    <submittedName>
        <fullName evidence="1">Uncharacterized protein</fullName>
    </submittedName>
</protein>
<dbReference type="AlphaFoldDB" id="A0A934X0X7"/>
<accession>A0A934X0X7</accession>